<dbReference type="InterPro" id="IPR000182">
    <property type="entry name" value="GNAT_dom"/>
</dbReference>
<keyword evidence="3" id="KW-1185">Reference proteome</keyword>
<dbReference type="Proteomes" id="UP000230069">
    <property type="component" value="Unassembled WGS sequence"/>
</dbReference>
<feature type="non-terminal residue" evidence="2">
    <location>
        <position position="1"/>
    </location>
</feature>
<proteinExistence type="predicted"/>
<dbReference type="PROSITE" id="PS51186">
    <property type="entry name" value="GNAT"/>
    <property type="match status" value="1"/>
</dbReference>
<dbReference type="InParanoid" id="A0A2G5CKB8"/>
<dbReference type="Pfam" id="PF13302">
    <property type="entry name" value="Acetyltransf_3"/>
    <property type="match status" value="1"/>
</dbReference>
<dbReference type="Gene3D" id="3.40.630.30">
    <property type="match status" value="1"/>
</dbReference>
<dbReference type="PANTHER" id="PTHR46067:SF16">
    <property type="entry name" value="N-ACETYLTRANSFERASE DOMAIN-CONTAINING PROTEIN"/>
    <property type="match status" value="1"/>
</dbReference>
<accession>A0A2G5CKB8</accession>
<sequence length="187" mass="21200">VIVRKMSLVSLSRITIRPFKPSDLDDIMVWGTDDRVMRFILQNKFTTREDAMSFLEIAALPYPWRRSICLDDRSIGLITFIPGSGEYICRGDVGCALAVQYWSQGIATEAIKLGIACVFQEFPHIERLQALVEVENKASQRIVEKVGFLKEGLLRKCIVIKANTKDMICYSLLTTGLLSLNLQRNKL</sequence>
<evidence type="ECO:0000313" key="3">
    <source>
        <dbReference type="Proteomes" id="UP000230069"/>
    </source>
</evidence>
<gene>
    <name evidence="2" type="ORF">AQUCO_04900190v1</name>
</gene>
<dbReference type="GO" id="GO:0016747">
    <property type="term" value="F:acyltransferase activity, transferring groups other than amino-acyl groups"/>
    <property type="evidence" value="ECO:0007669"/>
    <property type="project" value="InterPro"/>
</dbReference>
<dbReference type="PANTHER" id="PTHR46067">
    <property type="entry name" value="ACYL-COA N-ACYLTRANSFERASES (NAT) SUPERFAMILY PROTEIN"/>
    <property type="match status" value="1"/>
</dbReference>
<protein>
    <recommendedName>
        <fullName evidence="1">N-acetyltransferase domain-containing protein</fullName>
    </recommendedName>
</protein>
<dbReference type="SUPFAM" id="SSF55729">
    <property type="entry name" value="Acyl-CoA N-acyltransferases (Nat)"/>
    <property type="match status" value="1"/>
</dbReference>
<evidence type="ECO:0000259" key="1">
    <source>
        <dbReference type="PROSITE" id="PS51186"/>
    </source>
</evidence>
<reference evidence="2 3" key="1">
    <citation type="submission" date="2017-09" db="EMBL/GenBank/DDBJ databases">
        <title>WGS assembly of Aquilegia coerulea Goldsmith.</title>
        <authorList>
            <person name="Hodges S."/>
            <person name="Kramer E."/>
            <person name="Nordborg M."/>
            <person name="Tomkins J."/>
            <person name="Borevitz J."/>
            <person name="Derieg N."/>
            <person name="Yan J."/>
            <person name="Mihaltcheva S."/>
            <person name="Hayes R.D."/>
            <person name="Rokhsar D."/>
        </authorList>
    </citation>
    <scope>NUCLEOTIDE SEQUENCE [LARGE SCALE GENOMIC DNA]</scope>
    <source>
        <strain evidence="3">cv. Goldsmith</strain>
    </source>
</reference>
<dbReference type="EMBL" id="KZ305066">
    <property type="protein sequence ID" value="PIA31724.1"/>
    <property type="molecule type" value="Genomic_DNA"/>
</dbReference>
<evidence type="ECO:0000313" key="2">
    <source>
        <dbReference type="EMBL" id="PIA31724.1"/>
    </source>
</evidence>
<dbReference type="InterPro" id="IPR016181">
    <property type="entry name" value="Acyl_CoA_acyltransferase"/>
</dbReference>
<dbReference type="OrthoDB" id="630895at2759"/>
<dbReference type="AlphaFoldDB" id="A0A2G5CKB8"/>
<name>A0A2G5CKB8_AQUCA</name>
<organism evidence="2 3">
    <name type="scientific">Aquilegia coerulea</name>
    <name type="common">Rocky mountain columbine</name>
    <dbReference type="NCBI Taxonomy" id="218851"/>
    <lineage>
        <taxon>Eukaryota</taxon>
        <taxon>Viridiplantae</taxon>
        <taxon>Streptophyta</taxon>
        <taxon>Embryophyta</taxon>
        <taxon>Tracheophyta</taxon>
        <taxon>Spermatophyta</taxon>
        <taxon>Magnoliopsida</taxon>
        <taxon>Ranunculales</taxon>
        <taxon>Ranunculaceae</taxon>
        <taxon>Thalictroideae</taxon>
        <taxon>Aquilegia</taxon>
    </lineage>
</organism>
<feature type="domain" description="N-acetyltransferase" evidence="1">
    <location>
        <begin position="14"/>
        <end position="166"/>
    </location>
</feature>
<dbReference type="STRING" id="218851.A0A2G5CKB8"/>